<dbReference type="GO" id="GO:0009035">
    <property type="term" value="F:type I site-specific deoxyribonuclease activity"/>
    <property type="evidence" value="ECO:0007669"/>
    <property type="project" value="UniProtKB-EC"/>
</dbReference>
<evidence type="ECO:0000256" key="1">
    <source>
        <dbReference type="SAM" id="MobiDB-lite"/>
    </source>
</evidence>
<keyword evidence="3" id="KW-0540">Nuclease</keyword>
<dbReference type="GO" id="GO:0005524">
    <property type="term" value="F:ATP binding"/>
    <property type="evidence" value="ECO:0007669"/>
    <property type="project" value="UniProtKB-KW"/>
</dbReference>
<keyword evidence="4" id="KW-1185">Reference proteome</keyword>
<dbReference type="GO" id="GO:0003677">
    <property type="term" value="F:DNA binding"/>
    <property type="evidence" value="ECO:0007669"/>
    <property type="project" value="UniProtKB-KW"/>
</dbReference>
<proteinExistence type="predicted"/>
<dbReference type="InterPro" id="IPR050742">
    <property type="entry name" value="Helicase_Restrict-Modif_Enz"/>
</dbReference>
<dbReference type="EMBL" id="QEWP01000006">
    <property type="protein sequence ID" value="PWD99594.1"/>
    <property type="molecule type" value="Genomic_DNA"/>
</dbReference>
<evidence type="ECO:0000313" key="4">
    <source>
        <dbReference type="Proteomes" id="UP000244956"/>
    </source>
</evidence>
<keyword evidence="3" id="KW-0255">Endonuclease</keyword>
<dbReference type="GO" id="GO:0009307">
    <property type="term" value="P:DNA restriction-modification system"/>
    <property type="evidence" value="ECO:0007669"/>
    <property type="project" value="UniProtKB-KW"/>
</dbReference>
<dbReference type="InterPro" id="IPR006935">
    <property type="entry name" value="Helicase/UvrB_N"/>
</dbReference>
<name>A0A2U2B975_9BACT</name>
<feature type="compositionally biased region" description="Basic and acidic residues" evidence="1">
    <location>
        <begin position="689"/>
        <end position="702"/>
    </location>
</feature>
<feature type="region of interest" description="Disordered" evidence="1">
    <location>
        <begin position="677"/>
        <end position="702"/>
    </location>
</feature>
<evidence type="ECO:0000313" key="3">
    <source>
        <dbReference type="EMBL" id="PWD99594.1"/>
    </source>
</evidence>
<dbReference type="CDD" id="cd18799">
    <property type="entry name" value="SF2_C_EcoAI-like"/>
    <property type="match status" value="1"/>
</dbReference>
<dbReference type="OrthoDB" id="9758243at2"/>
<dbReference type="GO" id="GO:0005829">
    <property type="term" value="C:cytosol"/>
    <property type="evidence" value="ECO:0007669"/>
    <property type="project" value="TreeGrafter"/>
</dbReference>
<dbReference type="CDD" id="cd18032">
    <property type="entry name" value="DEXHc_RE_I_III_res"/>
    <property type="match status" value="1"/>
</dbReference>
<protein>
    <submittedName>
        <fullName evidence="3">Restriction endonuclease subunit R</fullName>
    </submittedName>
</protein>
<dbReference type="Gene3D" id="3.40.50.300">
    <property type="entry name" value="P-loop containing nucleotide triphosphate hydrolases"/>
    <property type="match status" value="2"/>
</dbReference>
<dbReference type="PROSITE" id="PS51192">
    <property type="entry name" value="HELICASE_ATP_BIND_1"/>
    <property type="match status" value="1"/>
</dbReference>
<evidence type="ECO:0000259" key="2">
    <source>
        <dbReference type="PROSITE" id="PS51192"/>
    </source>
</evidence>
<dbReference type="InterPro" id="IPR027417">
    <property type="entry name" value="P-loop_NTPase"/>
</dbReference>
<organism evidence="3 4">
    <name type="scientific">Marinilabilia rubra</name>
    <dbReference type="NCBI Taxonomy" id="2162893"/>
    <lineage>
        <taxon>Bacteria</taxon>
        <taxon>Pseudomonadati</taxon>
        <taxon>Bacteroidota</taxon>
        <taxon>Bacteroidia</taxon>
        <taxon>Marinilabiliales</taxon>
        <taxon>Marinilabiliaceae</taxon>
        <taxon>Marinilabilia</taxon>
    </lineage>
</organism>
<dbReference type="InterPro" id="IPR013670">
    <property type="entry name" value="EcoEI_R_C_dom"/>
</dbReference>
<dbReference type="InterPro" id="IPR014001">
    <property type="entry name" value="Helicase_ATP-bd"/>
</dbReference>
<sequence length="937" mass="108788">MSAKLNQNPEQIARDKIDTTLTDAGWIVQSKHKVDLWAGSGVAVREYQTDVGPADYVLFVDRKPAGIIEAKREEEGHRLTVVEDQSKGYAEATLKYLNNDPLPFVYESTGVVTRFTDYRDPKPRGRNVFSFHRPETIREWLKKGKSLRTALNGLPSLDTTGLRRAQVKAIEKLEDSFRNNRPRALIQMATGAGKTFTAATFIYRLLKFADAKRVLFLVDTKNLGEQAEQEFMTFQPVDDNRKFTELYTVQRLASSYISSDSQVCISTIQRLYSILKGEELDETAEESNPNESTWMQKQLGKRKAVPVEYSEKVPIEKFDFIVIDECHRSIYNLWKQVLDYFDAFLVGLTATPDKRTFGFFNENVVSQYTYEQSVTDGVNVPYDVYSIETDISNKGEVVQAGWFVDRRDKLTREKRWQQEDEDTEYSKNDLDRKVVNPSQIRNIIREYKRALQTEIFPKRFNENGEYEVPKTLVFAKTDSHADDIIRIIREEFNEGNDFCKKVTYRIDEDPKSVLNRFRNSYYPRIAVTVDMIATGTDVKPLEVLLFMRDVKSTNYFEQMKGRGTRTIDNDKLMQVTRMANTKTHFVIVDAIGATRSKKTDSRPLERKPSVKMKDLLGAITMGVEEEDLFLSLSNRLIRLEKQITPKEKEKLLEHSGGKNLKQMAKELINAFDPDTIKERTQEKISQTPIEERTPSKEEGARKEAHQELIREAASTFNGELNEYLENVRQEHEQIIDHINIDSVVNSGWDHFTIDKAKETVHDFSEYLKAHKDEIRALSIFYNQPYQRRDITFKMIKEVMEKIRLEKPKLAPDYVWNAYATIEKVKSNQPKDELTALVSLIRRACGIDKQLKPFDKTINENFQDWIFKQNAGKHNRFTPDQMEWLRMIKDHVLSSYHIDMDDLDYTPFDSRGGRGKMYQLFGNEMNDLIDELNKILVA</sequence>
<dbReference type="PANTHER" id="PTHR47396:SF1">
    <property type="entry name" value="ATP-DEPENDENT HELICASE IRC3-RELATED"/>
    <property type="match status" value="1"/>
</dbReference>
<dbReference type="Pfam" id="PF08463">
    <property type="entry name" value="EcoEI_R_C"/>
    <property type="match status" value="1"/>
</dbReference>
<dbReference type="Gene3D" id="3.90.1570.30">
    <property type="match status" value="1"/>
</dbReference>
<dbReference type="SUPFAM" id="SSF52540">
    <property type="entry name" value="P-loop containing nucleoside triphosphate hydrolases"/>
    <property type="match status" value="2"/>
</dbReference>
<dbReference type="PANTHER" id="PTHR47396">
    <property type="entry name" value="TYPE I RESTRICTION ENZYME ECOKI R PROTEIN"/>
    <property type="match status" value="1"/>
</dbReference>
<accession>A0A2U2B975</accession>
<reference evidence="3 4" key="1">
    <citation type="submission" date="2018-05" db="EMBL/GenBank/DDBJ databases">
        <title>Marinilabilia rubrum sp. nov., isolated from saltern sediment.</title>
        <authorList>
            <person name="Zhang R."/>
        </authorList>
    </citation>
    <scope>NUCLEOTIDE SEQUENCE [LARGE SCALE GENOMIC DNA]</scope>
    <source>
        <strain evidence="3 4">WTE16</strain>
    </source>
</reference>
<dbReference type="RefSeq" id="WP_109264134.1">
    <property type="nucleotide sequence ID" value="NZ_QEWP01000006.1"/>
</dbReference>
<keyword evidence="3" id="KW-0378">Hydrolase</keyword>
<comment type="caution">
    <text evidence="3">The sequence shown here is derived from an EMBL/GenBank/DDBJ whole genome shotgun (WGS) entry which is preliminary data.</text>
</comment>
<dbReference type="AlphaFoldDB" id="A0A2U2B975"/>
<feature type="domain" description="Helicase ATP-binding" evidence="2">
    <location>
        <begin position="175"/>
        <end position="370"/>
    </location>
</feature>
<gene>
    <name evidence="3" type="ORF">DDZ16_09085</name>
</gene>
<dbReference type="Proteomes" id="UP000244956">
    <property type="component" value="Unassembled WGS sequence"/>
</dbReference>
<dbReference type="Pfam" id="PF04851">
    <property type="entry name" value="ResIII"/>
    <property type="match status" value="1"/>
</dbReference>
<dbReference type="SMART" id="SM00487">
    <property type="entry name" value="DEXDc"/>
    <property type="match status" value="1"/>
</dbReference>